<dbReference type="Pfam" id="PF00053">
    <property type="entry name" value="EGF_laminin"/>
    <property type="match status" value="11"/>
</dbReference>
<feature type="disulfide bond" evidence="15">
    <location>
        <begin position="785"/>
        <end position="802"/>
    </location>
</feature>
<feature type="coiled-coil region" evidence="16">
    <location>
        <begin position="1694"/>
        <end position="1784"/>
    </location>
</feature>
<feature type="domain" description="Laminin EGF-like" evidence="18">
    <location>
        <begin position="831"/>
        <end position="877"/>
    </location>
</feature>
<dbReference type="FunFam" id="2.10.25.10:FF:000011">
    <property type="entry name" value="Cadherin EGF LAG seven-pass G-type receptor"/>
    <property type="match status" value="2"/>
</dbReference>
<feature type="disulfide bond" evidence="15">
    <location>
        <begin position="1066"/>
        <end position="1075"/>
    </location>
</feature>
<dbReference type="GO" id="GO:0034446">
    <property type="term" value="P:substrate adhesion-dependent cell spreading"/>
    <property type="evidence" value="ECO:0007669"/>
    <property type="project" value="TreeGrafter"/>
</dbReference>
<evidence type="ECO:0000256" key="5">
    <source>
        <dbReference type="ARBA" id="ARBA00022530"/>
    </source>
</evidence>
<feature type="domain" description="Laminin EGF-like" evidence="18">
    <location>
        <begin position="349"/>
        <end position="411"/>
    </location>
</feature>
<feature type="disulfide bond" evidence="15">
    <location>
        <begin position="804"/>
        <end position="813"/>
    </location>
</feature>
<dbReference type="PANTHER" id="PTHR10574">
    <property type="entry name" value="NETRIN/LAMININ-RELATED"/>
    <property type="match status" value="1"/>
</dbReference>
<feature type="domain" description="Laminin EGF-like" evidence="18">
    <location>
        <begin position="1043"/>
        <end position="1098"/>
    </location>
</feature>
<evidence type="ECO:0000256" key="16">
    <source>
        <dbReference type="SAM" id="Coils"/>
    </source>
</evidence>
<dbReference type="FunFam" id="2.10.25.10:FF:000224">
    <property type="entry name" value="Usherin"/>
    <property type="match status" value="1"/>
</dbReference>
<dbReference type="InterPro" id="IPR008211">
    <property type="entry name" value="Laminin_N"/>
</dbReference>
<reference evidence="21" key="1">
    <citation type="journal article" date="2013" name="Genetics">
        <title>The draft genome and transcriptome of Panagrellus redivivus are shaped by the harsh demands of a free-living lifestyle.</title>
        <authorList>
            <person name="Srinivasan J."/>
            <person name="Dillman A.R."/>
            <person name="Macchietto M.G."/>
            <person name="Heikkinen L."/>
            <person name="Lakso M."/>
            <person name="Fracchia K.M."/>
            <person name="Antoshechkin I."/>
            <person name="Mortazavi A."/>
            <person name="Wong G."/>
            <person name="Sternberg P.W."/>
        </authorList>
    </citation>
    <scope>NUCLEOTIDE SEQUENCE [LARGE SCALE GENOMIC DNA]</scope>
    <source>
        <strain evidence="21">MT8872</strain>
    </source>
</reference>
<evidence type="ECO:0000256" key="3">
    <source>
        <dbReference type="ARBA" id="ARBA00004316"/>
    </source>
</evidence>
<proteinExistence type="predicted"/>
<keyword evidence="12" id="KW-0325">Glycoprotein</keyword>
<dbReference type="FunFam" id="2.10.25.10:FF:000090">
    <property type="entry name" value="laminin subunit alpha"/>
    <property type="match status" value="1"/>
</dbReference>
<dbReference type="InterPro" id="IPR002049">
    <property type="entry name" value="LE_dom"/>
</dbReference>
<dbReference type="FunFam" id="2.10.25.10:FF:000065">
    <property type="entry name" value="Laminin subunit beta 1"/>
    <property type="match status" value="1"/>
</dbReference>
<keyword evidence="8" id="KW-0084">Basement membrane</keyword>
<dbReference type="PROSITE" id="PS51117">
    <property type="entry name" value="LAMININ_NTER"/>
    <property type="match status" value="1"/>
</dbReference>
<evidence type="ECO:0000256" key="1">
    <source>
        <dbReference type="ARBA" id="ARBA00002418"/>
    </source>
</evidence>
<evidence type="ECO:0000256" key="6">
    <source>
        <dbReference type="ARBA" id="ARBA00022729"/>
    </source>
</evidence>
<dbReference type="FunFam" id="2.10.25.10:FF:000333">
    <property type="entry name" value="netrin-4 isoform X2"/>
    <property type="match status" value="1"/>
</dbReference>
<keyword evidence="6 17" id="KW-0732">Signal</keyword>
<dbReference type="Gene3D" id="2.10.25.10">
    <property type="entry name" value="Laminin"/>
    <property type="match status" value="9"/>
</dbReference>
<keyword evidence="13" id="KW-0966">Cell projection</keyword>
<keyword evidence="4" id="KW-0964">Secreted</keyword>
<dbReference type="CDD" id="cd00055">
    <property type="entry name" value="EGF_Lam"/>
    <property type="match status" value="13"/>
</dbReference>
<dbReference type="InterPro" id="IPR000742">
    <property type="entry name" value="EGF"/>
</dbReference>
<evidence type="ECO:0000313" key="22">
    <source>
        <dbReference type="WBParaSite" id="Pan_g15719.t1"/>
    </source>
</evidence>
<feature type="disulfide bond" evidence="15">
    <location>
        <begin position="833"/>
        <end position="850"/>
    </location>
</feature>
<dbReference type="Pfam" id="PF21199">
    <property type="entry name" value="LAMININ_IV_B"/>
    <property type="match status" value="1"/>
</dbReference>
<dbReference type="GO" id="GO:0009887">
    <property type="term" value="P:animal organ morphogenesis"/>
    <property type="evidence" value="ECO:0007669"/>
    <property type="project" value="TreeGrafter"/>
</dbReference>
<evidence type="ECO:0000256" key="7">
    <source>
        <dbReference type="ARBA" id="ARBA00022737"/>
    </source>
</evidence>
<evidence type="ECO:0000256" key="11">
    <source>
        <dbReference type="ARBA" id="ARBA00023157"/>
    </source>
</evidence>
<dbReference type="SMART" id="SM00180">
    <property type="entry name" value="EGF_Lam"/>
    <property type="match status" value="13"/>
</dbReference>
<comment type="subcellular location">
    <subcellularLocation>
        <location evidence="3">Cell projection</location>
    </subcellularLocation>
    <subcellularLocation>
        <location evidence="2">Secreted</location>
        <location evidence="2">Extracellular space</location>
        <location evidence="2">Extracellular matrix</location>
        <location evidence="2">Basement membrane</location>
    </subcellularLocation>
</comment>
<feature type="disulfide bond" evidence="15">
    <location>
        <begin position="1152"/>
        <end position="1169"/>
    </location>
</feature>
<evidence type="ECO:0000256" key="10">
    <source>
        <dbReference type="ARBA" id="ARBA00023054"/>
    </source>
</evidence>
<feature type="domain" description="Laminin N-terminal" evidence="20">
    <location>
        <begin position="35"/>
        <end position="276"/>
    </location>
</feature>
<dbReference type="PROSITE" id="PS50027">
    <property type="entry name" value="EGF_LAM_2"/>
    <property type="match status" value="9"/>
</dbReference>
<evidence type="ECO:0000313" key="21">
    <source>
        <dbReference type="Proteomes" id="UP000492821"/>
    </source>
</evidence>
<feature type="domain" description="Laminin EGF-like" evidence="18">
    <location>
        <begin position="878"/>
        <end position="927"/>
    </location>
</feature>
<dbReference type="Proteomes" id="UP000492821">
    <property type="component" value="Unassembled WGS sequence"/>
</dbReference>
<dbReference type="SMART" id="SM00181">
    <property type="entry name" value="EGF"/>
    <property type="match status" value="8"/>
</dbReference>
<dbReference type="Gene3D" id="2.60.120.260">
    <property type="entry name" value="Galactose-binding domain-like"/>
    <property type="match status" value="2"/>
</dbReference>
<dbReference type="FunFam" id="2.10.25.10:FF:000280">
    <property type="entry name" value="Laminin subunit beta 4"/>
    <property type="match status" value="1"/>
</dbReference>
<protein>
    <submittedName>
        <fullName evidence="22">Laminin subunit beta-1</fullName>
    </submittedName>
</protein>
<feature type="coiled-coil region" evidence="16">
    <location>
        <begin position="1255"/>
        <end position="1286"/>
    </location>
</feature>
<dbReference type="SUPFAM" id="SSF57196">
    <property type="entry name" value="EGF/Laminin"/>
    <property type="match status" value="11"/>
</dbReference>
<dbReference type="FunFam" id="2.10.25.10:FF:000138">
    <property type="entry name" value="Laminin subunit beta 1"/>
    <property type="match status" value="1"/>
</dbReference>
<dbReference type="GO" id="GO:0005608">
    <property type="term" value="C:laminin-3 complex"/>
    <property type="evidence" value="ECO:0007669"/>
    <property type="project" value="UniProtKB-ARBA"/>
</dbReference>
<dbReference type="GO" id="GO:0070831">
    <property type="term" value="P:basement membrane assembly"/>
    <property type="evidence" value="ECO:0007669"/>
    <property type="project" value="TreeGrafter"/>
</dbReference>
<dbReference type="InterPro" id="IPR013015">
    <property type="entry name" value="Laminin_IV_B"/>
</dbReference>
<evidence type="ECO:0000256" key="15">
    <source>
        <dbReference type="PROSITE-ProRule" id="PRU00460"/>
    </source>
</evidence>
<feature type="disulfide bond" evidence="15">
    <location>
        <begin position="1171"/>
        <end position="1180"/>
    </location>
</feature>
<keyword evidence="11 15" id="KW-1015">Disulfide bond</keyword>
<dbReference type="FunFam" id="2.10.25.10:FF:000135">
    <property type="entry name" value="Laminin subunit beta 4"/>
    <property type="match status" value="1"/>
</dbReference>
<sequence length="1797" mass="199145">MHYSKHCLWAIWALVVLLRVTRAEEYALEEEDMCTDRSCYPATGNLLIGRKHRLSASSTCGLVKPEKYCIVSHLETDSKCFLCDSRQEWSPQGEPRKNSHRIENVVSTSYNDRTKNWWQSENGMQNVSVRLDLEAEFHFTHLIMTFRSFRPAAMIIERSSDFGKTWKVYRYFAYDCATTFPDIKQGLPQKHDDIICTHKYSDVAPSTGGEVVYKVISPHIPTENPYADEIANLLKVTNLRINFTKLHTLGDDLLDYSQEIDMKYYYAIYELVVRGSCSCYGHAQRCIEIEDDPRNPHRIGGESFPDMVHGRCQCTHNTMGLNCEQCMDYFNDQPWRPAIGDESNECKRCQCNGHATRCHFDQAVYNASGFTSGGVCDDCAHNTQGKNCEQCKPLFYRDPRRPIYDPYVCLPCQCDPRGSLNDGICEGEEDEKRGLVAGKCYCKTNVDTRNCDRCKNGYWDLRADDPDGCKKCTCNLQGTVNNEGCDKYTGNCTCKALVTGENCDQCLPDHYGLSEERDGCKPCDCDLGGAYNNTCDIITGACQCRPNFTGRRCDTTDSAYYCANLDHLTYEAEHATVQTNSQVETREGTVNRTWTGEGFLRVHEGSNITFTIDQIPRSGHYTIFFRYELPNIGDHVGWEDISVMVVRPEEPASDGPCANSMPADDFLIARLHEGHRYAESPTKICLDEGRNVEIRVFFTNRRIGSPDPTATALLDSIVLVPTTESIDFFNTPSGAAAKEQFEYFACRYRSLAVVPQGTKYMPDECQRFICPVSAIIFNRGLECQCDPTGSVSGICNTQGGQCECKPNVIGRRCDKCAIGTYGFGPEGCSACNCDSVGSLSNNCDKHSGQCECRDRGVTGRQCNECQPGFWSFPECKTCSCHGHATLCDQKTGACIECRNLTDGQNCERCKPGYYGDPRLGVNIPCKACPCPGGPNSGKQHADGCYLTYTANHESSDVVCHCQHGYTGARCDECSLNFWGNPKEVGGSCEKCDCNGNIDPSVEGSCDAKTGDCLKCLHHTEGPQCDNCVEGYFGDAKQRNCQRCVCNELGTDKSQGSCDRITGQCKCFPNVVGMQCDACAPQHFNISSGAGCSACSCDPSGVINGEDGQPLLECNTIDGRCHCKEGRGGRTCSECQDLYWGDPVNGDCKPCECNDWGSLKRQCHRENGTCECRPGSGGPLCNECARGYTGQWPQCQACGECFNNWDRILQGIKSDLNELIERANTIEDKGISSQYDDKFEAMEAALAEVRDQLDAVNISNADVDAVRKSMEELNKEVEAANEFINERSLRLTKISADLDVAKAEKEILNTTAIKLTELADQLNDNATEIRRSDLQGAYDMVKDAVGVVKNNKVVLAEEINKITNAEKERVKAENLLENNKKDFEAQYTQNQEELQTISTLLREVESSLPGINKDVCGGESSPCDSLCGGPSSACSHCGGNSCSGSVTKAGQAIEFAKEADQKISAKQAEAAELLKRVRAVSPEAIAAKAEADRVHGEVNANFEELNQTRADLIEMNEKFEEFLGANHTEPSEVYELADEVINTNIPYGEVQIQELADKIRQKVNEARDTDKILAETRGNKTTANKLQQSAEEASKRAAEIKNITQTIRDTIKKTEEIQKAAQAKLEDSIARLEKIRSGLVNADDGVMGLEDKSINATVLAKKLQNDTDNLKAEYIKITSSSKTAGSSASLASEISGDLENRLTKLDDKYTEVKEQLDTRENGNDDRKERANALRKRTTDLLSKIKHQNTEIESLERNADTIEVELNDYKGKLDLLSEEIDTISKQITQRANYHATCDA</sequence>
<keyword evidence="10 16" id="KW-0175">Coiled coil</keyword>
<keyword evidence="14 15" id="KW-0424">Laminin EGF-like domain</keyword>
<dbReference type="FunFam" id="2.170.300.10:FF:000004">
    <property type="entry name" value="Laminin subunit beta 1"/>
    <property type="match status" value="1"/>
</dbReference>
<comment type="caution">
    <text evidence="15">Lacks conserved residue(s) required for the propagation of feature annotation.</text>
</comment>
<dbReference type="Pfam" id="PF24973">
    <property type="entry name" value="EGF_LMN_ATRN"/>
    <property type="match status" value="2"/>
</dbReference>
<evidence type="ECO:0000256" key="14">
    <source>
        <dbReference type="ARBA" id="ARBA00023292"/>
    </source>
</evidence>
<dbReference type="PRINTS" id="PR00011">
    <property type="entry name" value="EGFLAMININ"/>
</dbReference>
<dbReference type="InterPro" id="IPR056863">
    <property type="entry name" value="LMN_ATRN_NET-like_EGF"/>
</dbReference>
<feature type="disulfide bond" evidence="15">
    <location>
        <begin position="379"/>
        <end position="388"/>
    </location>
</feature>
<feature type="disulfide bond" evidence="15">
    <location>
        <begin position="783"/>
        <end position="795"/>
    </location>
</feature>
<evidence type="ECO:0000259" key="18">
    <source>
        <dbReference type="PROSITE" id="PS50027"/>
    </source>
</evidence>
<reference evidence="22" key="2">
    <citation type="submission" date="2020-10" db="UniProtKB">
        <authorList>
            <consortium name="WormBaseParasite"/>
        </authorList>
    </citation>
    <scope>IDENTIFICATION</scope>
</reference>
<feature type="domain" description="Laminin EGF-like" evidence="18">
    <location>
        <begin position="1150"/>
        <end position="1196"/>
    </location>
</feature>
<comment type="function">
    <text evidence="1">Binding to cells via a high affinity receptor, laminin is thought to mediate the attachment, migration and organization of cells into tissues during embryonic development by interacting with other extracellular matrix components.</text>
</comment>
<dbReference type="GO" id="GO:0042995">
    <property type="term" value="C:cell projection"/>
    <property type="evidence" value="ECO:0007669"/>
    <property type="project" value="UniProtKB-SubCell"/>
</dbReference>
<evidence type="ECO:0000256" key="4">
    <source>
        <dbReference type="ARBA" id="ARBA00022525"/>
    </source>
</evidence>
<dbReference type="Gene3D" id="2.170.300.10">
    <property type="entry name" value="Tie2 ligand-binding domain superfamily"/>
    <property type="match status" value="2"/>
</dbReference>
<dbReference type="FunFam" id="2.60.120.260:FF:000010">
    <property type="entry name" value="Laminin subunit beta 1"/>
    <property type="match status" value="1"/>
</dbReference>
<evidence type="ECO:0000256" key="9">
    <source>
        <dbReference type="ARBA" id="ARBA00022889"/>
    </source>
</evidence>
<feature type="domain" description="Laminin EGF-like" evidence="18">
    <location>
        <begin position="472"/>
        <end position="522"/>
    </location>
</feature>
<feature type="disulfide bond" evidence="15">
    <location>
        <begin position="1015"/>
        <end position="1024"/>
    </location>
</feature>
<dbReference type="GO" id="GO:0009888">
    <property type="term" value="P:tissue development"/>
    <property type="evidence" value="ECO:0007669"/>
    <property type="project" value="TreeGrafter"/>
</dbReference>
<dbReference type="PROSITE" id="PS01248">
    <property type="entry name" value="EGF_LAM_1"/>
    <property type="match status" value="6"/>
</dbReference>
<feature type="domain" description="Laminin EGF-like" evidence="18">
    <location>
        <begin position="991"/>
        <end position="1042"/>
    </location>
</feature>
<dbReference type="GO" id="GO:0007411">
    <property type="term" value="P:axon guidance"/>
    <property type="evidence" value="ECO:0007669"/>
    <property type="project" value="TreeGrafter"/>
</dbReference>
<organism evidence="21 22">
    <name type="scientific">Panagrellus redivivus</name>
    <name type="common">Microworm</name>
    <dbReference type="NCBI Taxonomy" id="6233"/>
    <lineage>
        <taxon>Eukaryota</taxon>
        <taxon>Metazoa</taxon>
        <taxon>Ecdysozoa</taxon>
        <taxon>Nematoda</taxon>
        <taxon>Chromadorea</taxon>
        <taxon>Rhabditida</taxon>
        <taxon>Tylenchina</taxon>
        <taxon>Panagrolaimomorpha</taxon>
        <taxon>Panagrolaimoidea</taxon>
        <taxon>Panagrolaimidae</taxon>
        <taxon>Panagrellus</taxon>
    </lineage>
</organism>
<feature type="disulfide bond" evidence="15">
    <location>
        <begin position="506"/>
        <end position="520"/>
    </location>
</feature>
<name>A0A7E4V2G9_PANRE</name>
<feature type="domain" description="Laminin EGF-like" evidence="18">
    <location>
        <begin position="783"/>
        <end position="830"/>
    </location>
</feature>
<keyword evidence="7" id="KW-0677">Repeat</keyword>
<feature type="signal peptide" evidence="17">
    <location>
        <begin position="1"/>
        <end position="23"/>
    </location>
</feature>
<feature type="chain" id="PRO_5028929863" evidence="17">
    <location>
        <begin position="24"/>
        <end position="1797"/>
    </location>
</feature>
<dbReference type="PROSITE" id="PS51116">
    <property type="entry name" value="LAMININ_IVB"/>
    <property type="match status" value="1"/>
</dbReference>
<feature type="disulfide bond" evidence="15">
    <location>
        <begin position="442"/>
        <end position="451"/>
    </location>
</feature>
<dbReference type="SUPFAM" id="SSF57997">
    <property type="entry name" value="Tropomyosin"/>
    <property type="match status" value="1"/>
</dbReference>
<evidence type="ECO:0000259" key="19">
    <source>
        <dbReference type="PROSITE" id="PS51116"/>
    </source>
</evidence>
<dbReference type="WBParaSite" id="Pan_g15719.t1">
    <property type="protein sequence ID" value="Pan_g15719.t1"/>
    <property type="gene ID" value="Pan_g15719"/>
</dbReference>
<keyword evidence="9" id="KW-0130">Cell adhesion</keyword>
<evidence type="ECO:0000256" key="8">
    <source>
        <dbReference type="ARBA" id="ARBA00022869"/>
    </source>
</evidence>
<evidence type="ECO:0000256" key="2">
    <source>
        <dbReference type="ARBA" id="ARBA00004302"/>
    </source>
</evidence>
<feature type="disulfide bond" evidence="15">
    <location>
        <begin position="494"/>
        <end position="503"/>
    </location>
</feature>
<dbReference type="PANTHER" id="PTHR10574:SF375">
    <property type="entry name" value="LAMININ SUBUNIT BETA-1"/>
    <property type="match status" value="1"/>
</dbReference>
<feature type="coiled-coil region" evidence="16">
    <location>
        <begin position="1354"/>
        <end position="1392"/>
    </location>
</feature>
<keyword evidence="5" id="KW-0272">Extracellular matrix</keyword>
<evidence type="ECO:0000259" key="20">
    <source>
        <dbReference type="PROSITE" id="PS51117"/>
    </source>
</evidence>
<dbReference type="SMART" id="SM00136">
    <property type="entry name" value="LamNT"/>
    <property type="match status" value="1"/>
</dbReference>
<dbReference type="InterPro" id="IPR050440">
    <property type="entry name" value="Laminin/Netrin_ECM"/>
</dbReference>
<dbReference type="GO" id="GO:0016477">
    <property type="term" value="P:cell migration"/>
    <property type="evidence" value="ECO:0007669"/>
    <property type="project" value="TreeGrafter"/>
</dbReference>
<feature type="disulfide bond" evidence="15">
    <location>
        <begin position="897"/>
        <end position="906"/>
    </location>
</feature>
<feature type="domain" description="Laminin EGF-like" evidence="18">
    <location>
        <begin position="412"/>
        <end position="471"/>
    </location>
</feature>
<feature type="domain" description="Laminin IV type B" evidence="19">
    <location>
        <begin position="562"/>
        <end position="777"/>
    </location>
</feature>
<evidence type="ECO:0000256" key="13">
    <source>
        <dbReference type="ARBA" id="ARBA00023273"/>
    </source>
</evidence>
<feature type="disulfide bond" evidence="15">
    <location>
        <begin position="1150"/>
        <end position="1162"/>
    </location>
</feature>
<dbReference type="FunFam" id="2.10.25.10:FF:000130">
    <property type="entry name" value="Laminin subunit beta 1"/>
    <property type="match status" value="1"/>
</dbReference>
<keyword evidence="21" id="KW-1185">Reference proteome</keyword>
<feature type="disulfide bond" evidence="15">
    <location>
        <begin position="831"/>
        <end position="843"/>
    </location>
</feature>
<dbReference type="Pfam" id="PF00055">
    <property type="entry name" value="Laminin_N"/>
    <property type="match status" value="1"/>
</dbReference>
<evidence type="ECO:0000256" key="17">
    <source>
        <dbReference type="SAM" id="SignalP"/>
    </source>
</evidence>
<evidence type="ECO:0000256" key="12">
    <source>
        <dbReference type="ARBA" id="ARBA00023180"/>
    </source>
</evidence>
<dbReference type="FunFam" id="2.170.300.10:FF:000001">
    <property type="entry name" value="Laminin subunit beta-1"/>
    <property type="match status" value="1"/>
</dbReference>
<accession>A0A7E4V2G9</accession>